<evidence type="ECO:0000313" key="2">
    <source>
        <dbReference type="EMBL" id="CAK0797214.1"/>
    </source>
</evidence>
<sequence length="156" mass="17299">MFATSMVESTTGIVQIEGMSCVAVRRLCEFIYTGSIEDKTVWKDINAVHELLHAALKYEVRGLMCACAAVAQGNITVANVVDWLVVASSAQAHVKTLKFRCIQFILKNLPEVQSTPGWGELMQNQALLSEAAPLLFRGLSHQVVRERKRKRKPSQA</sequence>
<dbReference type="Proteomes" id="UP001189429">
    <property type="component" value="Unassembled WGS sequence"/>
</dbReference>
<dbReference type="Gene3D" id="1.25.40.420">
    <property type="match status" value="1"/>
</dbReference>
<reference evidence="2" key="1">
    <citation type="submission" date="2023-10" db="EMBL/GenBank/DDBJ databases">
        <authorList>
            <person name="Chen Y."/>
            <person name="Shah S."/>
            <person name="Dougan E. K."/>
            <person name="Thang M."/>
            <person name="Chan C."/>
        </authorList>
    </citation>
    <scope>NUCLEOTIDE SEQUENCE [LARGE SCALE GENOMIC DNA]</scope>
</reference>
<protein>
    <recommendedName>
        <fullName evidence="1">BTB domain-containing protein</fullName>
    </recommendedName>
</protein>
<proteinExistence type="predicted"/>
<dbReference type="EMBL" id="CAUYUJ010001703">
    <property type="protein sequence ID" value="CAK0797214.1"/>
    <property type="molecule type" value="Genomic_DNA"/>
</dbReference>
<comment type="caution">
    <text evidence="2">The sequence shown here is derived from an EMBL/GenBank/DDBJ whole genome shotgun (WGS) entry which is preliminary data.</text>
</comment>
<accession>A0ABN9PVD4</accession>
<dbReference type="Pfam" id="PF00651">
    <property type="entry name" value="BTB"/>
    <property type="match status" value="1"/>
</dbReference>
<evidence type="ECO:0000313" key="3">
    <source>
        <dbReference type="Proteomes" id="UP001189429"/>
    </source>
</evidence>
<dbReference type="InterPro" id="IPR000210">
    <property type="entry name" value="BTB/POZ_dom"/>
</dbReference>
<dbReference type="InterPro" id="IPR011333">
    <property type="entry name" value="SKP1/BTB/POZ_sf"/>
</dbReference>
<gene>
    <name evidence="2" type="ORF">PCOR1329_LOCUS6366</name>
</gene>
<dbReference type="SUPFAM" id="SSF54695">
    <property type="entry name" value="POZ domain"/>
    <property type="match status" value="1"/>
</dbReference>
<organism evidence="2 3">
    <name type="scientific">Prorocentrum cordatum</name>
    <dbReference type="NCBI Taxonomy" id="2364126"/>
    <lineage>
        <taxon>Eukaryota</taxon>
        <taxon>Sar</taxon>
        <taxon>Alveolata</taxon>
        <taxon>Dinophyceae</taxon>
        <taxon>Prorocentrales</taxon>
        <taxon>Prorocentraceae</taxon>
        <taxon>Prorocentrum</taxon>
    </lineage>
</organism>
<dbReference type="CDD" id="cd18186">
    <property type="entry name" value="BTB_POZ_ZBTB_KLHL-like"/>
    <property type="match status" value="1"/>
</dbReference>
<name>A0ABN9PVD4_9DINO</name>
<evidence type="ECO:0000259" key="1">
    <source>
        <dbReference type="Pfam" id="PF00651"/>
    </source>
</evidence>
<dbReference type="Gene3D" id="3.30.710.10">
    <property type="entry name" value="Potassium Channel Kv1.1, Chain A"/>
    <property type="match status" value="1"/>
</dbReference>
<dbReference type="PANTHER" id="PTHR24413">
    <property type="entry name" value="SPECKLE-TYPE POZ PROTEIN"/>
    <property type="match status" value="1"/>
</dbReference>
<keyword evidence="3" id="KW-1185">Reference proteome</keyword>
<feature type="domain" description="BTB" evidence="1">
    <location>
        <begin position="1"/>
        <end position="71"/>
    </location>
</feature>